<dbReference type="Pfam" id="PF00497">
    <property type="entry name" value="SBP_bac_3"/>
    <property type="match status" value="1"/>
</dbReference>
<dbReference type="SUPFAM" id="SSF53850">
    <property type="entry name" value="Periplasmic binding protein-like II"/>
    <property type="match status" value="1"/>
</dbReference>
<evidence type="ECO:0000256" key="1">
    <source>
        <dbReference type="ARBA" id="ARBA00022729"/>
    </source>
</evidence>
<dbReference type="SMART" id="SM00062">
    <property type="entry name" value="PBPb"/>
    <property type="match status" value="1"/>
</dbReference>
<organism evidence="4 5">
    <name type="scientific">Nocardia pulmonis</name>
    <dbReference type="NCBI Taxonomy" id="2951408"/>
    <lineage>
        <taxon>Bacteria</taxon>
        <taxon>Bacillati</taxon>
        <taxon>Actinomycetota</taxon>
        <taxon>Actinomycetes</taxon>
        <taxon>Mycobacteriales</taxon>
        <taxon>Nocardiaceae</taxon>
        <taxon>Nocardia</taxon>
    </lineage>
</organism>
<accession>A0A9X2E9D0</accession>
<name>A0A9X2E9D0_9NOCA</name>
<reference evidence="4" key="1">
    <citation type="submission" date="2022-06" db="EMBL/GenBank/DDBJ databases">
        <title>Novel species in genus nocardia.</title>
        <authorList>
            <person name="Li F."/>
        </authorList>
    </citation>
    <scope>NUCLEOTIDE SEQUENCE</scope>
    <source>
        <strain evidence="4">CDC141</strain>
    </source>
</reference>
<dbReference type="AlphaFoldDB" id="A0A9X2E9D0"/>
<gene>
    <name evidence="4" type="ORF">NDR86_24730</name>
</gene>
<evidence type="ECO:0000256" key="2">
    <source>
        <dbReference type="SAM" id="SignalP"/>
    </source>
</evidence>
<keyword evidence="5" id="KW-1185">Reference proteome</keyword>
<dbReference type="PANTHER" id="PTHR35936">
    <property type="entry name" value="MEMBRANE-BOUND LYTIC MUREIN TRANSGLYCOSYLASE F"/>
    <property type="match status" value="1"/>
</dbReference>
<dbReference type="RefSeq" id="WP_251915006.1">
    <property type="nucleotide sequence ID" value="NZ_JAMRXG010000011.1"/>
</dbReference>
<evidence type="ECO:0000313" key="5">
    <source>
        <dbReference type="Proteomes" id="UP001139157"/>
    </source>
</evidence>
<dbReference type="InterPro" id="IPR001638">
    <property type="entry name" value="Solute-binding_3/MltF_N"/>
</dbReference>
<protein>
    <submittedName>
        <fullName evidence="4">Transporter substrate-binding domain-containing protein</fullName>
    </submittedName>
</protein>
<dbReference type="PANTHER" id="PTHR35936:SF19">
    <property type="entry name" value="AMINO-ACID-BINDING PROTEIN YXEM-RELATED"/>
    <property type="match status" value="1"/>
</dbReference>
<dbReference type="EMBL" id="JAMRXG010000011">
    <property type="protein sequence ID" value="MCM6776699.1"/>
    <property type="molecule type" value="Genomic_DNA"/>
</dbReference>
<dbReference type="Gene3D" id="3.40.190.10">
    <property type="entry name" value="Periplasmic binding protein-like II"/>
    <property type="match status" value="2"/>
</dbReference>
<feature type="chain" id="PRO_5040742782" evidence="2">
    <location>
        <begin position="27"/>
        <end position="258"/>
    </location>
</feature>
<feature type="signal peptide" evidence="2">
    <location>
        <begin position="1"/>
        <end position="26"/>
    </location>
</feature>
<evidence type="ECO:0000259" key="3">
    <source>
        <dbReference type="SMART" id="SM00062"/>
    </source>
</evidence>
<dbReference type="Proteomes" id="UP001139157">
    <property type="component" value="Unassembled WGS sequence"/>
</dbReference>
<sequence length="258" mass="28333">MGVRRYAAALAATVLSVVALAIPAHAQDAAQLRVCTPGDYPPYAVADGNGGYRGVDIELTRGLAEMIRRPVRFVPTTWASLKTDFAALHCDLAVGGISDSPARREYADFSVAYGTDGKAPITRAENADEYATIDRINRPEVRVIVNRGGTNETFARTHFPDAHLILWPDNITIFDQLTQGNADVFVTDAVEGRYRTRLHPGLVVLHPDHPFDSFDKIFLIRENDPLLAAEVNTWLTIQRLTGGIDRLFADWIGPHATA</sequence>
<feature type="domain" description="Solute-binding protein family 3/N-terminal" evidence="3">
    <location>
        <begin position="31"/>
        <end position="255"/>
    </location>
</feature>
<comment type="caution">
    <text evidence="4">The sequence shown here is derived from an EMBL/GenBank/DDBJ whole genome shotgun (WGS) entry which is preliminary data.</text>
</comment>
<proteinExistence type="predicted"/>
<keyword evidence="1 2" id="KW-0732">Signal</keyword>
<evidence type="ECO:0000313" key="4">
    <source>
        <dbReference type="EMBL" id="MCM6776699.1"/>
    </source>
</evidence>